<gene>
    <name evidence="9" type="ORF">O3P16_02525</name>
</gene>
<dbReference type="Pfam" id="PF02308">
    <property type="entry name" value="MgtC"/>
    <property type="match status" value="1"/>
</dbReference>
<comment type="similarity">
    <text evidence="2">Belongs to the MgtC/SapB family.</text>
</comment>
<feature type="domain" description="MgtC/SapB/SrpB/YhiD N-terminal" evidence="8">
    <location>
        <begin position="16"/>
        <end position="132"/>
    </location>
</feature>
<dbReference type="PANTHER" id="PTHR33778">
    <property type="entry name" value="PROTEIN MGTC"/>
    <property type="match status" value="1"/>
</dbReference>
<keyword evidence="3" id="KW-1003">Cell membrane</keyword>
<evidence type="ECO:0000256" key="4">
    <source>
        <dbReference type="ARBA" id="ARBA00022692"/>
    </source>
</evidence>
<evidence type="ECO:0000313" key="10">
    <source>
        <dbReference type="Proteomes" id="UP001210231"/>
    </source>
</evidence>
<name>A0ABT4UFR1_9BACT</name>
<dbReference type="RefSeq" id="WP_407029996.1">
    <property type="nucleotide sequence ID" value="NZ_JAQGEF010000002.1"/>
</dbReference>
<keyword evidence="4 7" id="KW-0812">Transmembrane</keyword>
<evidence type="ECO:0000256" key="2">
    <source>
        <dbReference type="ARBA" id="ARBA00009298"/>
    </source>
</evidence>
<keyword evidence="6 7" id="KW-0472">Membrane</keyword>
<evidence type="ECO:0000313" key="9">
    <source>
        <dbReference type="EMBL" id="MDA3613668.1"/>
    </source>
</evidence>
<evidence type="ECO:0000256" key="6">
    <source>
        <dbReference type="ARBA" id="ARBA00023136"/>
    </source>
</evidence>
<evidence type="ECO:0000256" key="7">
    <source>
        <dbReference type="SAM" id="Phobius"/>
    </source>
</evidence>
<feature type="transmembrane region" description="Helical" evidence="7">
    <location>
        <begin position="65"/>
        <end position="82"/>
    </location>
</feature>
<evidence type="ECO:0000256" key="1">
    <source>
        <dbReference type="ARBA" id="ARBA00004651"/>
    </source>
</evidence>
<feature type="transmembrane region" description="Helical" evidence="7">
    <location>
        <begin position="41"/>
        <end position="59"/>
    </location>
</feature>
<organism evidence="9 10">
    <name type="scientific">Polluticaenibacter yanchengensis</name>
    <dbReference type="NCBI Taxonomy" id="3014562"/>
    <lineage>
        <taxon>Bacteria</taxon>
        <taxon>Pseudomonadati</taxon>
        <taxon>Bacteroidota</taxon>
        <taxon>Chitinophagia</taxon>
        <taxon>Chitinophagales</taxon>
        <taxon>Chitinophagaceae</taxon>
        <taxon>Polluticaenibacter</taxon>
    </lineage>
</organism>
<dbReference type="EMBL" id="JAQGEF010000002">
    <property type="protein sequence ID" value="MDA3613668.1"/>
    <property type="molecule type" value="Genomic_DNA"/>
</dbReference>
<comment type="caution">
    <text evidence="9">The sequence shown here is derived from an EMBL/GenBank/DDBJ whole genome shotgun (WGS) entry which is preliminary data.</text>
</comment>
<feature type="transmembrane region" description="Helical" evidence="7">
    <location>
        <begin position="12"/>
        <end position="29"/>
    </location>
</feature>
<evidence type="ECO:0000256" key="3">
    <source>
        <dbReference type="ARBA" id="ARBA00022475"/>
    </source>
</evidence>
<dbReference type="PRINTS" id="PR01837">
    <property type="entry name" value="MGTCSAPBPROT"/>
</dbReference>
<keyword evidence="5 7" id="KW-1133">Transmembrane helix</keyword>
<dbReference type="InterPro" id="IPR049177">
    <property type="entry name" value="MgtC_SapB_SrpB_YhiD_N"/>
</dbReference>
<accession>A0ABT4UFR1</accession>
<evidence type="ECO:0000259" key="8">
    <source>
        <dbReference type="Pfam" id="PF02308"/>
    </source>
</evidence>
<dbReference type="PANTHER" id="PTHR33778:SF1">
    <property type="entry name" value="MAGNESIUM TRANSPORTER YHID-RELATED"/>
    <property type="match status" value="1"/>
</dbReference>
<protein>
    <submittedName>
        <fullName evidence="9">MgtC/SapB family protein</fullName>
    </submittedName>
</protein>
<keyword evidence="10" id="KW-1185">Reference proteome</keyword>
<proteinExistence type="inferred from homology"/>
<evidence type="ECO:0000256" key="5">
    <source>
        <dbReference type="ARBA" id="ARBA00022989"/>
    </source>
</evidence>
<reference evidence="9 10" key="1">
    <citation type="submission" date="2022-12" db="EMBL/GenBank/DDBJ databases">
        <title>Chitinophagaceae gen. sp. nov., a new member of the family Chitinophagaceae, isolated from soil in a chemical factory.</title>
        <authorList>
            <person name="Ke Z."/>
        </authorList>
    </citation>
    <scope>NUCLEOTIDE SEQUENCE [LARGE SCALE GENOMIC DNA]</scope>
    <source>
        <strain evidence="9 10">LY-5</strain>
    </source>
</reference>
<comment type="subcellular location">
    <subcellularLocation>
        <location evidence="1">Cell membrane</location>
        <topology evidence="1">Multi-pass membrane protein</topology>
    </subcellularLocation>
</comment>
<sequence length="212" mass="23253">MLQLDLGNIYHQILLLFISIILGFVIGIEREYRNKFAGLRTFILISFGSCLFTILSLSIGSLDRIASNIVTGIGFLGAGVIFKEDNKITGITTATSIWATASIGMCVGYGHIILALTGTIIVLSVLHLLIKVQYVIDSKHKVKVYKVGVLKMGDLELVERIFKESGLKVEALNLEKSDDIITSVWSAGGSIAQQEKLERRLIENPIVKNCLS</sequence>
<feature type="transmembrane region" description="Helical" evidence="7">
    <location>
        <begin position="103"/>
        <end position="130"/>
    </location>
</feature>
<dbReference type="Proteomes" id="UP001210231">
    <property type="component" value="Unassembled WGS sequence"/>
</dbReference>
<dbReference type="InterPro" id="IPR003416">
    <property type="entry name" value="MgtC/SapB/SrpB/YhiD_fam"/>
</dbReference>